<feature type="transmembrane region" description="Helical" evidence="5">
    <location>
        <begin position="255"/>
        <end position="272"/>
    </location>
</feature>
<dbReference type="EMBL" id="FOOQ01000004">
    <property type="protein sequence ID" value="SFG80552.1"/>
    <property type="molecule type" value="Genomic_DNA"/>
</dbReference>
<evidence type="ECO:0000256" key="5">
    <source>
        <dbReference type="SAM" id="Phobius"/>
    </source>
</evidence>
<evidence type="ECO:0000313" key="8">
    <source>
        <dbReference type="Proteomes" id="UP000198876"/>
    </source>
</evidence>
<feature type="transmembrane region" description="Helical" evidence="5">
    <location>
        <begin position="40"/>
        <end position="61"/>
    </location>
</feature>
<name>A0A1I2UTU2_9EURY</name>
<keyword evidence="8" id="KW-1185">Reference proteome</keyword>
<protein>
    <submittedName>
        <fullName evidence="7">Permease of the drug/metabolite transporter (DMT) superfamily</fullName>
    </submittedName>
</protein>
<dbReference type="STRING" id="553467.SAMN04488063_3008"/>
<dbReference type="AlphaFoldDB" id="A0A1I2UTU2"/>
<evidence type="ECO:0000256" key="4">
    <source>
        <dbReference type="ARBA" id="ARBA00023136"/>
    </source>
</evidence>
<organism evidence="7 8">
    <name type="scientific">Halopelagius inordinatus</name>
    <dbReference type="NCBI Taxonomy" id="553467"/>
    <lineage>
        <taxon>Archaea</taxon>
        <taxon>Methanobacteriati</taxon>
        <taxon>Methanobacteriota</taxon>
        <taxon>Stenosarchaea group</taxon>
        <taxon>Halobacteria</taxon>
        <taxon>Halobacteriales</taxon>
        <taxon>Haloferacaceae</taxon>
    </lineage>
</organism>
<dbReference type="PANTHER" id="PTHR32322:SF2">
    <property type="entry name" value="EAMA DOMAIN-CONTAINING PROTEIN"/>
    <property type="match status" value="1"/>
</dbReference>
<feature type="transmembrane region" description="Helical" evidence="5">
    <location>
        <begin position="130"/>
        <end position="146"/>
    </location>
</feature>
<feature type="transmembrane region" description="Helical" evidence="5">
    <location>
        <begin position="220"/>
        <end position="243"/>
    </location>
</feature>
<evidence type="ECO:0000259" key="6">
    <source>
        <dbReference type="Pfam" id="PF00892"/>
    </source>
</evidence>
<dbReference type="OrthoDB" id="307453at2157"/>
<evidence type="ECO:0000256" key="3">
    <source>
        <dbReference type="ARBA" id="ARBA00022989"/>
    </source>
</evidence>
<dbReference type="InterPro" id="IPR050638">
    <property type="entry name" value="AA-Vitamin_Transporters"/>
</dbReference>
<dbReference type="Proteomes" id="UP000198876">
    <property type="component" value="Unassembled WGS sequence"/>
</dbReference>
<dbReference type="InterPro" id="IPR037185">
    <property type="entry name" value="EmrE-like"/>
</dbReference>
<feature type="transmembrane region" description="Helical" evidence="5">
    <location>
        <begin position="73"/>
        <end position="95"/>
    </location>
</feature>
<feature type="transmembrane region" description="Helical" evidence="5">
    <location>
        <begin position="101"/>
        <end position="123"/>
    </location>
</feature>
<proteinExistence type="predicted"/>
<keyword evidence="4 5" id="KW-0472">Membrane</keyword>
<dbReference type="GO" id="GO:0016020">
    <property type="term" value="C:membrane"/>
    <property type="evidence" value="ECO:0007669"/>
    <property type="project" value="UniProtKB-SubCell"/>
</dbReference>
<evidence type="ECO:0000313" key="7">
    <source>
        <dbReference type="EMBL" id="SFG80552.1"/>
    </source>
</evidence>
<feature type="domain" description="EamA" evidence="6">
    <location>
        <begin position="159"/>
        <end position="294"/>
    </location>
</feature>
<feature type="transmembrane region" description="Helical" evidence="5">
    <location>
        <begin position="278"/>
        <end position="294"/>
    </location>
</feature>
<feature type="domain" description="EamA" evidence="6">
    <location>
        <begin position="16"/>
        <end position="145"/>
    </location>
</feature>
<dbReference type="Gene3D" id="1.10.3730.20">
    <property type="match status" value="1"/>
</dbReference>
<sequence length="321" mass="33343">MNPLARFGSAGRDAALFLTLACFWGTSFVAIEVGLPYFPPMLFAAIRYAAAGAIILGYAAVSADRLLPRGRDEFLSVAIAGGLIIAAYHALLYLGQMHVPGAVSSVVVSLSPVLTAVFAAIVLDESLDRFGVLGFLLGIAGVVVVADPDPANLLSADILGIGLIFLGCVTFAFGAVIGRPLRVSLPTESMQAWAMLLGAVILFGASFARGESVASVEWTVPAVASLAYLTLVSGVVAFLIYFTLLDRVGATEVNLIGYLEPVVASTVSWAILDHAISGQTLVGFLAVFAGFALVKRDAFRARLGLGDSPSPSTSSHGYDAD</sequence>
<evidence type="ECO:0000256" key="1">
    <source>
        <dbReference type="ARBA" id="ARBA00004141"/>
    </source>
</evidence>
<dbReference type="RefSeq" id="WP_092893376.1">
    <property type="nucleotide sequence ID" value="NZ_FOOQ01000004.1"/>
</dbReference>
<dbReference type="Pfam" id="PF00892">
    <property type="entry name" value="EamA"/>
    <property type="match status" value="2"/>
</dbReference>
<accession>A0A1I2UTU2</accession>
<gene>
    <name evidence="7" type="ORF">SAMN04488063_3008</name>
</gene>
<reference evidence="8" key="1">
    <citation type="submission" date="2016-10" db="EMBL/GenBank/DDBJ databases">
        <authorList>
            <person name="Varghese N."/>
            <person name="Submissions S."/>
        </authorList>
    </citation>
    <scope>NUCLEOTIDE SEQUENCE [LARGE SCALE GENOMIC DNA]</scope>
    <source>
        <strain evidence="8">CGMCC 1.7739</strain>
    </source>
</reference>
<comment type="subcellular location">
    <subcellularLocation>
        <location evidence="1">Membrane</location>
        <topology evidence="1">Multi-pass membrane protein</topology>
    </subcellularLocation>
</comment>
<keyword evidence="3 5" id="KW-1133">Transmembrane helix</keyword>
<evidence type="ECO:0000256" key="2">
    <source>
        <dbReference type="ARBA" id="ARBA00022692"/>
    </source>
</evidence>
<feature type="transmembrane region" description="Helical" evidence="5">
    <location>
        <begin position="190"/>
        <end position="208"/>
    </location>
</feature>
<feature type="transmembrane region" description="Helical" evidence="5">
    <location>
        <begin position="158"/>
        <end position="178"/>
    </location>
</feature>
<dbReference type="SUPFAM" id="SSF103481">
    <property type="entry name" value="Multidrug resistance efflux transporter EmrE"/>
    <property type="match status" value="2"/>
</dbReference>
<dbReference type="PANTHER" id="PTHR32322">
    <property type="entry name" value="INNER MEMBRANE TRANSPORTER"/>
    <property type="match status" value="1"/>
</dbReference>
<dbReference type="InterPro" id="IPR000620">
    <property type="entry name" value="EamA_dom"/>
</dbReference>
<keyword evidence="2 5" id="KW-0812">Transmembrane</keyword>